<keyword evidence="2" id="KW-1185">Reference proteome</keyword>
<proteinExistence type="predicted"/>
<dbReference type="EMBL" id="QNSF01000010">
    <property type="protein sequence ID" value="RBP89934.1"/>
    <property type="molecule type" value="Genomic_DNA"/>
</dbReference>
<protein>
    <submittedName>
        <fullName evidence="1">Uncharacterized protein</fullName>
    </submittedName>
</protein>
<dbReference type="AlphaFoldDB" id="A0A366JPK1"/>
<evidence type="ECO:0000313" key="2">
    <source>
        <dbReference type="Proteomes" id="UP000252731"/>
    </source>
</evidence>
<name>A0A366JPK1_CYTFI</name>
<reference evidence="1 2" key="1">
    <citation type="submission" date="2018-06" db="EMBL/GenBank/DDBJ databases">
        <title>Freshwater and sediment microbial communities from various areas in North America, analyzing microbe dynamics in response to fracking.</title>
        <authorList>
            <person name="Lamendella R."/>
        </authorList>
    </citation>
    <scope>NUCLEOTIDE SEQUENCE [LARGE SCALE GENOMIC DNA]</scope>
    <source>
        <strain evidence="1 2">14_TX</strain>
    </source>
</reference>
<evidence type="ECO:0000313" key="1">
    <source>
        <dbReference type="EMBL" id="RBP89934.1"/>
    </source>
</evidence>
<comment type="caution">
    <text evidence="1">The sequence shown here is derived from an EMBL/GenBank/DDBJ whole genome shotgun (WGS) entry which is preliminary data.</text>
</comment>
<gene>
    <name evidence="1" type="ORF">DFO70_11039</name>
</gene>
<accession>A0A366JPK1</accession>
<sequence length="99" mass="11395">MTVQVQRVAFYRFLIQQTGQHSCNKGIPGGIKVYSKEELGQLMQIFDDKLFLKTLIFLAVLQELEKVNLLDLSGNMLTLKKELFESSNLLQRSKAKAYR</sequence>
<dbReference type="Proteomes" id="UP000252731">
    <property type="component" value="Unassembled WGS sequence"/>
</dbReference>
<organism evidence="1 2">
    <name type="scientific">Cytobacillus firmus</name>
    <name type="common">Bacillus firmus</name>
    <dbReference type="NCBI Taxonomy" id="1399"/>
    <lineage>
        <taxon>Bacteria</taxon>
        <taxon>Bacillati</taxon>
        <taxon>Bacillota</taxon>
        <taxon>Bacilli</taxon>
        <taxon>Bacillales</taxon>
        <taxon>Bacillaceae</taxon>
        <taxon>Cytobacillus</taxon>
    </lineage>
</organism>